<dbReference type="InterPro" id="IPR000048">
    <property type="entry name" value="IQ_motif_EF-hand-BS"/>
</dbReference>
<dbReference type="SUPFAM" id="SSF81296">
    <property type="entry name" value="E set domains"/>
    <property type="match status" value="1"/>
</dbReference>
<keyword evidence="5" id="KW-0804">Transcription</keyword>
<accession>A0A804HYE7</accession>
<dbReference type="PROSITE" id="PS50088">
    <property type="entry name" value="ANK_REPEAT"/>
    <property type="match status" value="1"/>
</dbReference>
<dbReference type="Gene3D" id="1.25.40.20">
    <property type="entry name" value="Ankyrin repeat-containing domain"/>
    <property type="match status" value="1"/>
</dbReference>
<dbReference type="Gramene" id="Ma02_t02220.2">
    <property type="protein sequence ID" value="Ma02_p02220.2"/>
    <property type="gene ID" value="Ma02_g02220"/>
</dbReference>
<keyword evidence="3 7" id="KW-0040">ANK repeat</keyword>
<evidence type="ECO:0000256" key="5">
    <source>
        <dbReference type="ARBA" id="ARBA00023163"/>
    </source>
</evidence>
<feature type="coiled-coil region" evidence="8">
    <location>
        <begin position="205"/>
        <end position="236"/>
    </location>
</feature>
<dbReference type="EnsemblPlants" id="Ma02_t02220.2">
    <property type="protein sequence ID" value="Ma02_p02220.2"/>
    <property type="gene ID" value="Ma02_g02220"/>
</dbReference>
<dbReference type="SMART" id="SM00248">
    <property type="entry name" value="ANK"/>
    <property type="match status" value="2"/>
</dbReference>
<dbReference type="SMART" id="SM00015">
    <property type="entry name" value="IQ"/>
    <property type="match status" value="3"/>
</dbReference>
<comment type="subcellular location">
    <subcellularLocation>
        <location evidence="1">Nucleus</location>
    </subcellularLocation>
</comment>
<dbReference type="GO" id="GO:0003690">
    <property type="term" value="F:double-stranded DNA binding"/>
    <property type="evidence" value="ECO:0000318"/>
    <property type="project" value="GO_Central"/>
</dbReference>
<dbReference type="Pfam" id="PF01833">
    <property type="entry name" value="TIG"/>
    <property type="match status" value="1"/>
</dbReference>
<dbReference type="EMBL" id="HG996467">
    <property type="protein sequence ID" value="CAG1860858.1"/>
    <property type="molecule type" value="Genomic_DNA"/>
</dbReference>
<dbReference type="PANTHER" id="PTHR23335">
    <property type="entry name" value="CALMODULIN-BINDING TRANSCRIPTION ACTIVATOR CAMTA"/>
    <property type="match status" value="1"/>
</dbReference>
<keyword evidence="6" id="KW-0539">Nucleus</keyword>
<protein>
    <submittedName>
        <fullName evidence="10">(wild Malaysian banana) hypothetical protein</fullName>
    </submittedName>
</protein>
<evidence type="ECO:0000313" key="12">
    <source>
        <dbReference type="Proteomes" id="UP000012960"/>
    </source>
</evidence>
<evidence type="ECO:0000256" key="3">
    <source>
        <dbReference type="ARBA" id="ARBA00023043"/>
    </source>
</evidence>
<name>A0A804HYE7_MUSAM</name>
<evidence type="ECO:0000256" key="6">
    <source>
        <dbReference type="ARBA" id="ARBA00023242"/>
    </source>
</evidence>
<gene>
    <name evidence="10" type="ORF">GSMUA_57520.1</name>
</gene>
<dbReference type="GO" id="GO:0005634">
    <property type="term" value="C:nucleus"/>
    <property type="evidence" value="ECO:0000318"/>
    <property type="project" value="GO_Central"/>
</dbReference>
<evidence type="ECO:0000256" key="8">
    <source>
        <dbReference type="SAM" id="Coils"/>
    </source>
</evidence>
<reference evidence="10" key="1">
    <citation type="submission" date="2021-03" db="EMBL/GenBank/DDBJ databases">
        <authorList>
            <consortium name="Genoscope - CEA"/>
            <person name="William W."/>
        </authorList>
    </citation>
    <scope>NUCLEOTIDE SEQUENCE</scope>
    <source>
        <strain evidence="10">Doubled-haploid Pahang</strain>
    </source>
</reference>
<dbReference type="Pfam" id="PF00612">
    <property type="entry name" value="IQ"/>
    <property type="match status" value="1"/>
</dbReference>
<dbReference type="PROSITE" id="PS51437">
    <property type="entry name" value="CG_1"/>
    <property type="match status" value="1"/>
</dbReference>
<dbReference type="PROSITE" id="PS50096">
    <property type="entry name" value="IQ"/>
    <property type="match status" value="2"/>
</dbReference>
<sequence>MMQRVTDFDINKLSKETQFRWLKPVEVLFILQNHETFEITQKPPQKPPSGSLFLFNRRVLRYFRNDGHSWRKKRNGKTIREGHERLKIGNYEAINCYYAHGEPNSCFQRRSYWMLDPAFDHIVLVHYRDVIKGRHIPKSIVSSSIDSCPTLRYSTSVSNDQAQGIHSCTIEFNDPCQNSCSPGSVEEIISQVTGGNIKMSHLNTMDRSESTNQLLQSELSQALRKLEEQLSLDKDKDSFASSEEELPPFCNLNVETHNTQDETRSPKEEALQNPLDKFQQMSNGHNEDSLQYDNGLERLHGSLFPQSYATEADNYGANYSLLIQGTGETAPSAEISEFSSLFTDMWFDQSQFGAPRRTESGLTLAERHLFTIREVVPEWAFSSEPTKVIITGDFHCSPFEHTWTVLFGDIEVPLEIVQDGVFRCLTPQQSARKVKLCITSGNSQPCSEPHEFEFREKPEKASCSSTSVGAVATKISAELLSLVKFMQILFSSASNPQEDLELEVDPLRKLEGSKNQLEPIIEALLSGSMAPEKIMNAILQELLKDKLHQWLSFKHQGATEKDHLLSKQEQCIIHMISALGYQWALLPILKSGVCINYRDSNGWTALHWAASSGREEMVAALLAAGASAGVVTNPSAHDPAGKTPASLAAASGHKGLAGYLSEAALTSHLFSLTTERNERFEESAYVEVQRGVNSISERSAHAHSDGGTEDQLSLKDSLAAVRNAVQAAARIQAAFRAYSFRRKQQEAAICMSPAGVHELSVASRSHKAFYGFSDKKYEQAALSIQRNYQRWKRRKEFLQKRRCIVKIQAHVRGRLARENYKELLWSVGVLEKALLRWHRRGVGLRGFQAEPEYIDEEEDDIVKVLRRQNLDTAINEAVFKVTSVVGSPRARQQYRRMLESYQQVKDSIILSSPKGPDSASTKS</sequence>
<dbReference type="GO" id="GO:0003712">
    <property type="term" value="F:transcription coregulator activity"/>
    <property type="evidence" value="ECO:0000318"/>
    <property type="project" value="GO_Central"/>
</dbReference>
<dbReference type="InterPro" id="IPR036770">
    <property type="entry name" value="Ankyrin_rpt-contain_sf"/>
</dbReference>
<organism evidence="11 12">
    <name type="scientific">Musa acuminata subsp. malaccensis</name>
    <name type="common">Wild banana</name>
    <name type="synonym">Musa malaccensis</name>
    <dbReference type="NCBI Taxonomy" id="214687"/>
    <lineage>
        <taxon>Eukaryota</taxon>
        <taxon>Viridiplantae</taxon>
        <taxon>Streptophyta</taxon>
        <taxon>Embryophyta</taxon>
        <taxon>Tracheophyta</taxon>
        <taxon>Spermatophyta</taxon>
        <taxon>Magnoliopsida</taxon>
        <taxon>Liliopsida</taxon>
        <taxon>Zingiberales</taxon>
        <taxon>Musaceae</taxon>
        <taxon>Musa</taxon>
    </lineage>
</organism>
<feature type="domain" description="CG-1" evidence="9">
    <location>
        <begin position="10"/>
        <end position="136"/>
    </location>
</feature>
<keyword evidence="8" id="KW-0175">Coiled coil</keyword>
<dbReference type="Gene3D" id="1.20.5.190">
    <property type="match status" value="1"/>
</dbReference>
<evidence type="ECO:0000256" key="7">
    <source>
        <dbReference type="PROSITE-ProRule" id="PRU00023"/>
    </source>
</evidence>
<dbReference type="GO" id="GO:0006357">
    <property type="term" value="P:regulation of transcription by RNA polymerase II"/>
    <property type="evidence" value="ECO:0000318"/>
    <property type="project" value="GO_Central"/>
</dbReference>
<keyword evidence="12" id="KW-1185">Reference proteome</keyword>
<dbReference type="InterPro" id="IPR002110">
    <property type="entry name" value="Ankyrin_rpt"/>
</dbReference>
<dbReference type="PROSITE" id="PS50297">
    <property type="entry name" value="ANK_REP_REGION"/>
    <property type="match status" value="1"/>
</dbReference>
<dbReference type="PANTHER" id="PTHR23335:SF35">
    <property type="entry name" value="OS01G0923600 PROTEIN"/>
    <property type="match status" value="1"/>
</dbReference>
<feature type="repeat" description="ANK" evidence="7">
    <location>
        <begin position="601"/>
        <end position="633"/>
    </location>
</feature>
<dbReference type="InterPro" id="IPR014756">
    <property type="entry name" value="Ig_E-set"/>
</dbReference>
<dbReference type="SUPFAM" id="SSF48403">
    <property type="entry name" value="Ankyrin repeat"/>
    <property type="match status" value="1"/>
</dbReference>
<dbReference type="SMART" id="SM01076">
    <property type="entry name" value="CG-1"/>
    <property type="match status" value="1"/>
</dbReference>
<dbReference type="AlphaFoldDB" id="A0A804HYE7"/>
<comment type="similarity">
    <text evidence="2">Belongs to the CAMTA family.</text>
</comment>
<proteinExistence type="inferred from homology"/>
<dbReference type="OrthoDB" id="407555at2759"/>
<dbReference type="Gene3D" id="2.60.40.10">
    <property type="entry name" value="Immunoglobulins"/>
    <property type="match status" value="1"/>
</dbReference>
<dbReference type="InParanoid" id="A0A804HYE7"/>
<evidence type="ECO:0000256" key="1">
    <source>
        <dbReference type="ARBA" id="ARBA00004123"/>
    </source>
</evidence>
<evidence type="ECO:0000313" key="10">
    <source>
        <dbReference type="EMBL" id="CAG1860858.1"/>
    </source>
</evidence>
<evidence type="ECO:0000259" key="9">
    <source>
        <dbReference type="PROSITE" id="PS51437"/>
    </source>
</evidence>
<reference evidence="11" key="2">
    <citation type="submission" date="2021-05" db="UniProtKB">
        <authorList>
            <consortium name="EnsemblPlants"/>
        </authorList>
    </citation>
    <scope>IDENTIFICATION</scope>
    <source>
        <strain evidence="11">subsp. malaccensis</strain>
    </source>
</reference>
<dbReference type="InterPro" id="IPR002909">
    <property type="entry name" value="IPT_dom"/>
</dbReference>
<dbReference type="InterPro" id="IPR013783">
    <property type="entry name" value="Ig-like_fold"/>
</dbReference>
<dbReference type="Pfam" id="PF12796">
    <property type="entry name" value="Ank_2"/>
    <property type="match status" value="1"/>
</dbReference>
<dbReference type="Pfam" id="PF03859">
    <property type="entry name" value="CG-1"/>
    <property type="match status" value="1"/>
</dbReference>
<dbReference type="InterPro" id="IPR005559">
    <property type="entry name" value="CG-1_dom"/>
</dbReference>
<dbReference type="Proteomes" id="UP000012960">
    <property type="component" value="Unplaced"/>
</dbReference>
<keyword evidence="4" id="KW-0010">Activator</keyword>
<evidence type="ECO:0000313" key="11">
    <source>
        <dbReference type="EnsemblPlants" id="Ma02_p02220.2"/>
    </source>
</evidence>
<dbReference type="OMA" id="MCMIDEN"/>
<evidence type="ECO:0000256" key="2">
    <source>
        <dbReference type="ARBA" id="ARBA00008267"/>
    </source>
</evidence>
<evidence type="ECO:0000256" key="4">
    <source>
        <dbReference type="ARBA" id="ARBA00023159"/>
    </source>
</evidence>